<dbReference type="Proteomes" id="UP000065807">
    <property type="component" value="Chromosome"/>
</dbReference>
<protein>
    <recommendedName>
        <fullName evidence="7">Salicylaldehyde dehydrogenase</fullName>
        <ecNumber evidence="6">1.2.1.65</ecNumber>
    </recommendedName>
</protein>
<dbReference type="EMBL" id="AP014924">
    <property type="protein sequence ID" value="BAS27926.1"/>
    <property type="molecule type" value="Genomic_DNA"/>
</dbReference>
<dbReference type="Gene3D" id="3.40.309.10">
    <property type="entry name" value="Aldehyde Dehydrogenase, Chain A, domain 2"/>
    <property type="match status" value="1"/>
</dbReference>
<dbReference type="EC" id="1.2.1.65" evidence="6"/>
<dbReference type="InterPro" id="IPR016162">
    <property type="entry name" value="Ald_DH_N"/>
</dbReference>
<dbReference type="PANTHER" id="PTHR11699">
    <property type="entry name" value="ALDEHYDE DEHYDROGENASE-RELATED"/>
    <property type="match status" value="1"/>
</dbReference>
<accession>A0A0K2SLC8</accession>
<dbReference type="InterPro" id="IPR016163">
    <property type="entry name" value="Ald_DH_C"/>
</dbReference>
<dbReference type="RefSeq" id="WP_068137497.1">
    <property type="nucleotide sequence ID" value="NZ_AP014924.1"/>
</dbReference>
<evidence type="ECO:0000256" key="8">
    <source>
        <dbReference type="PROSITE-ProRule" id="PRU10007"/>
    </source>
</evidence>
<proteinExistence type="inferred from homology"/>
<evidence type="ECO:0000256" key="5">
    <source>
        <dbReference type="ARBA" id="ARBA00050596"/>
    </source>
</evidence>
<organism evidence="12 13">
    <name type="scientific">Limnochorda pilosa</name>
    <dbReference type="NCBI Taxonomy" id="1555112"/>
    <lineage>
        <taxon>Bacteria</taxon>
        <taxon>Bacillati</taxon>
        <taxon>Bacillota</taxon>
        <taxon>Limnochordia</taxon>
        <taxon>Limnochordales</taxon>
        <taxon>Limnochordaceae</taxon>
        <taxon>Limnochorda</taxon>
    </lineage>
</organism>
<dbReference type="CDD" id="cd07092">
    <property type="entry name" value="ALDH_ABALDH-YdcW"/>
    <property type="match status" value="1"/>
</dbReference>
<comment type="pathway">
    <text evidence="4">Aromatic compound metabolism; naphthalene degradation.</text>
</comment>
<dbReference type="FunFam" id="3.40.309.10:FF:000010">
    <property type="entry name" value="Gamma-aminobutyraldehyde dehydrogenase"/>
    <property type="match status" value="1"/>
</dbReference>
<dbReference type="Gene3D" id="3.40.605.10">
    <property type="entry name" value="Aldehyde Dehydrogenase, Chain A, domain 1"/>
    <property type="match status" value="1"/>
</dbReference>
<evidence type="ECO:0000256" key="10">
    <source>
        <dbReference type="SAM" id="MobiDB-lite"/>
    </source>
</evidence>
<dbReference type="Pfam" id="PF00171">
    <property type="entry name" value="Aldedh"/>
    <property type="match status" value="1"/>
</dbReference>
<dbReference type="InterPro" id="IPR029510">
    <property type="entry name" value="Ald_DH_CS_GLU"/>
</dbReference>
<feature type="active site" evidence="8">
    <location>
        <position position="248"/>
    </location>
</feature>
<evidence type="ECO:0000256" key="4">
    <source>
        <dbReference type="ARBA" id="ARBA00035632"/>
    </source>
</evidence>
<keyword evidence="13" id="KW-1185">Reference proteome</keyword>
<dbReference type="STRING" id="1555112.LIP_2085"/>
<gene>
    <name evidence="12" type="ORF">LIP_2085</name>
</gene>
<evidence type="ECO:0000256" key="9">
    <source>
        <dbReference type="RuleBase" id="RU003345"/>
    </source>
</evidence>
<dbReference type="PROSITE" id="PS00687">
    <property type="entry name" value="ALDEHYDE_DEHYDR_GLU"/>
    <property type="match status" value="1"/>
</dbReference>
<sequence>MERNWQLWINGQPETPARSESELVLNPATAEPIARVPKGSEEDVERAVQAAHTAAEGWERSTPGERSLAIWRLADRIEEHGEELARLESLNVGKPLSTAREEIPFIVDNLRFFAGSARTLGASSTGEYLTGYTSMTRREPIGVVASIAPWNYPLMMAAWKIGPALAAGNTVVLKPSEQTPLTALRLAELAADFFPPGVLNVITGHGEPVGAALAAHPKVRMVSLTGDVATGKEVARAAAANLKRVHLELGGKAPVLVFDDADLEAVVEGIRMAGFTNSGQDCTAACRIYASGAVYEQVVERLARSVATLRVGDPQEDGVEMGPVITEEHRRRVAGFVDRARSAGHMEVLTGGRPAEGRGFYYLPTVVAGARQEDEIVRREVFGPVVTATRFTDEDEAIRWANDTEYGLAASVWTAHAERAMKVARLLKFGTVWVNSHFLITSEMPHGGFKQSGYGKDMSVYAVEEYTQIKHVMVKSG</sequence>
<dbReference type="OrthoDB" id="9762913at2"/>
<dbReference type="InterPro" id="IPR015590">
    <property type="entry name" value="Aldehyde_DH_dom"/>
</dbReference>
<dbReference type="KEGG" id="lpil:LIP_2085"/>
<feature type="domain" description="Aldehyde dehydrogenase" evidence="11">
    <location>
        <begin position="20"/>
        <end position="472"/>
    </location>
</feature>
<evidence type="ECO:0000313" key="13">
    <source>
        <dbReference type="Proteomes" id="UP000065807"/>
    </source>
</evidence>
<keyword evidence="3 9" id="KW-0560">Oxidoreductase</keyword>
<evidence type="ECO:0000256" key="2">
    <source>
        <dbReference type="ARBA" id="ARBA00022797"/>
    </source>
</evidence>
<dbReference type="NCBIfam" id="NF010000">
    <property type="entry name" value="PRK13473.1"/>
    <property type="match status" value="1"/>
</dbReference>
<evidence type="ECO:0000256" key="3">
    <source>
        <dbReference type="ARBA" id="ARBA00023002"/>
    </source>
</evidence>
<dbReference type="FunFam" id="3.40.605.10:FF:000007">
    <property type="entry name" value="NAD/NADP-dependent betaine aldehyde dehydrogenase"/>
    <property type="match status" value="1"/>
</dbReference>
<evidence type="ECO:0000313" key="12">
    <source>
        <dbReference type="EMBL" id="BAS27926.1"/>
    </source>
</evidence>
<evidence type="ECO:0000259" key="11">
    <source>
        <dbReference type="Pfam" id="PF00171"/>
    </source>
</evidence>
<dbReference type="InterPro" id="IPR016161">
    <property type="entry name" value="Ald_DH/histidinol_DH"/>
</dbReference>
<dbReference type="PATRIC" id="fig|1555112.3.peg.2125"/>
<evidence type="ECO:0000256" key="7">
    <source>
        <dbReference type="ARBA" id="ARBA00070319"/>
    </source>
</evidence>
<reference evidence="13" key="2">
    <citation type="journal article" date="2016" name="Int. J. Syst. Evol. Microbiol.">
        <title>Complete genome sequence and cell structure of Limnochorda pilosa, a Gram-negative spore-former within the phylum Firmicutes.</title>
        <authorList>
            <person name="Watanabe M."/>
            <person name="Kojima H."/>
            <person name="Fukui M."/>
        </authorList>
    </citation>
    <scope>NUCLEOTIDE SEQUENCE [LARGE SCALE GENOMIC DNA]</scope>
    <source>
        <strain evidence="13">HC45</strain>
    </source>
</reference>
<comment type="similarity">
    <text evidence="1 9">Belongs to the aldehyde dehydrogenase family.</text>
</comment>
<keyword evidence="2" id="KW-0058">Aromatic hydrocarbons catabolism</keyword>
<name>A0A0K2SLC8_LIMPI</name>
<dbReference type="InterPro" id="IPR015657">
    <property type="entry name" value="Aminobutyraldehyde_DH"/>
</dbReference>
<dbReference type="SUPFAM" id="SSF53720">
    <property type="entry name" value="ALDH-like"/>
    <property type="match status" value="1"/>
</dbReference>
<feature type="region of interest" description="Disordered" evidence="10">
    <location>
        <begin position="1"/>
        <end position="20"/>
    </location>
</feature>
<dbReference type="AlphaFoldDB" id="A0A0K2SLC8"/>
<reference evidence="13" key="1">
    <citation type="submission" date="2015-07" db="EMBL/GenBank/DDBJ databases">
        <title>Complete genome sequence and phylogenetic analysis of Limnochorda pilosa.</title>
        <authorList>
            <person name="Watanabe M."/>
            <person name="Kojima H."/>
            <person name="Fukui M."/>
        </authorList>
    </citation>
    <scope>NUCLEOTIDE SEQUENCE [LARGE SCALE GENOMIC DNA]</scope>
    <source>
        <strain evidence="13">HC45</strain>
    </source>
</reference>
<dbReference type="GO" id="GO:0018485">
    <property type="term" value="F:salicylaldehyde dehydrogenase (NAD+) activity"/>
    <property type="evidence" value="ECO:0007669"/>
    <property type="project" value="UniProtKB-EC"/>
</dbReference>
<evidence type="ECO:0000256" key="6">
    <source>
        <dbReference type="ARBA" id="ARBA00066992"/>
    </source>
</evidence>
<evidence type="ECO:0000256" key="1">
    <source>
        <dbReference type="ARBA" id="ARBA00009986"/>
    </source>
</evidence>
<comment type="catalytic activity">
    <reaction evidence="5">
        <text>salicylaldehyde + NAD(+) + H2O = salicylate + NADH + 2 H(+)</text>
        <dbReference type="Rhea" id="RHEA:18537"/>
        <dbReference type="ChEBI" id="CHEBI:15377"/>
        <dbReference type="ChEBI" id="CHEBI:15378"/>
        <dbReference type="ChEBI" id="CHEBI:16008"/>
        <dbReference type="ChEBI" id="CHEBI:30762"/>
        <dbReference type="ChEBI" id="CHEBI:57540"/>
        <dbReference type="ChEBI" id="CHEBI:57945"/>
        <dbReference type="EC" id="1.2.1.65"/>
    </reaction>
</comment>